<evidence type="ECO:0000313" key="2">
    <source>
        <dbReference type="Proteomes" id="UP001183246"/>
    </source>
</evidence>
<dbReference type="Proteomes" id="UP001183246">
    <property type="component" value="Unassembled WGS sequence"/>
</dbReference>
<accession>A0ABU2MW62</accession>
<dbReference type="RefSeq" id="WP_311707029.1">
    <property type="nucleotide sequence ID" value="NZ_JAVREL010000017.1"/>
</dbReference>
<name>A0ABU2MW62_9ACTN</name>
<gene>
    <name evidence="1" type="ORF">RM590_25370</name>
</gene>
<dbReference type="Gene3D" id="2.60.40.650">
    <property type="match status" value="1"/>
</dbReference>
<keyword evidence="2" id="KW-1185">Reference proteome</keyword>
<evidence type="ECO:0000313" key="1">
    <source>
        <dbReference type="EMBL" id="MDT0345891.1"/>
    </source>
</evidence>
<protein>
    <submittedName>
        <fullName evidence="1">Uncharacterized protein</fullName>
    </submittedName>
</protein>
<dbReference type="SUPFAM" id="SSF81296">
    <property type="entry name" value="E set domains"/>
    <property type="match status" value="1"/>
</dbReference>
<proteinExistence type="predicted"/>
<sequence length="154" mass="15695">MSFEVPADEADYRLVWEFYRDDQDGEIPPAAVSTEVVLDATFTSAGVSADAPVALPVSVVRYTPELGLDSALPGGHPVGIPVTVAGSAANGGHQSLAVSYSTDGGATWAPAPIVGGEAQVTNPAAGGSVYLRAEVTDAQGNTMTQTIIDAYLTS</sequence>
<comment type="caution">
    <text evidence="1">The sequence shown here is derived from an EMBL/GenBank/DDBJ whole genome shotgun (WGS) entry which is preliminary data.</text>
</comment>
<reference evidence="2" key="1">
    <citation type="submission" date="2023-07" db="EMBL/GenBank/DDBJ databases">
        <title>30 novel species of actinomycetes from the DSMZ collection.</title>
        <authorList>
            <person name="Nouioui I."/>
        </authorList>
    </citation>
    <scope>NUCLEOTIDE SEQUENCE [LARGE SCALE GENOMIC DNA]</scope>
    <source>
        <strain evidence="2">DSM 44938</strain>
    </source>
</reference>
<dbReference type="EMBL" id="JAVREL010000017">
    <property type="protein sequence ID" value="MDT0345891.1"/>
    <property type="molecule type" value="Genomic_DNA"/>
</dbReference>
<dbReference type="InterPro" id="IPR014756">
    <property type="entry name" value="Ig_E-set"/>
</dbReference>
<organism evidence="1 2">
    <name type="scientific">Streptomyces litchfieldiae</name>
    <dbReference type="NCBI Taxonomy" id="3075543"/>
    <lineage>
        <taxon>Bacteria</taxon>
        <taxon>Bacillati</taxon>
        <taxon>Actinomycetota</taxon>
        <taxon>Actinomycetes</taxon>
        <taxon>Kitasatosporales</taxon>
        <taxon>Streptomycetaceae</taxon>
        <taxon>Streptomyces</taxon>
    </lineage>
</organism>